<keyword evidence="1" id="KW-0472">Membrane</keyword>
<comment type="caution">
    <text evidence="3">The sequence shown here is derived from an EMBL/GenBank/DDBJ whole genome shotgun (WGS) entry which is preliminary data.</text>
</comment>
<reference evidence="2 4" key="1">
    <citation type="submission" date="2020-08" db="EMBL/GenBank/DDBJ databases">
        <title>Genomic Encyclopedia of Type Strains, Phase IV (KMG-IV): sequencing the most valuable type-strain genomes for metagenomic binning, comparative biology and taxonomic classification.</title>
        <authorList>
            <person name="Goeker M."/>
        </authorList>
    </citation>
    <scope>NUCLEOTIDE SEQUENCE [LARGE SCALE GENOMIC DNA]</scope>
    <source>
        <strain evidence="2 4">DSM 14562</strain>
    </source>
</reference>
<dbReference type="RefSeq" id="WP_206362758.1">
    <property type="nucleotide sequence ID" value="NZ_JACHNX010000016.1"/>
</dbReference>
<dbReference type="Proteomes" id="UP000704529">
    <property type="component" value="Unassembled WGS sequence"/>
</dbReference>
<dbReference type="EMBL" id="JACHNX010000016">
    <property type="protein sequence ID" value="MBB4610948.1"/>
    <property type="molecule type" value="Genomic_DNA"/>
</dbReference>
<keyword evidence="4" id="KW-1185">Reference proteome</keyword>
<evidence type="ECO:0000313" key="5">
    <source>
        <dbReference type="Proteomes" id="UP000704529"/>
    </source>
</evidence>
<accession>A0AA41DEU2</accession>
<name>A0AA41DEU2_9SPHN</name>
<protein>
    <submittedName>
        <fullName evidence="3">Uncharacterized protein</fullName>
    </submittedName>
</protein>
<sequence length="174" mass="19458">MEQKVVTCFGVKLLMERMMPESIDEYDLTPIALDATSTAKYLVGRKNRQLFVASAAAVVIGVIHANWSGSHTVFPRYGAAVTLLAIIQSWRQLQYQKMLPRITQFQVDLFTGIEREKLGDAASEEAVKARAYKRVNRVLPTLYENVLREFVGPALGVAFLGNLIWAFGDLLPLI</sequence>
<evidence type="ECO:0000256" key="1">
    <source>
        <dbReference type="SAM" id="Phobius"/>
    </source>
</evidence>
<dbReference type="AlphaFoldDB" id="A0AA41DEU2"/>
<evidence type="ECO:0000313" key="3">
    <source>
        <dbReference type="EMBL" id="MBN3558762.1"/>
    </source>
</evidence>
<organism evidence="3 5">
    <name type="scientific">Sphingomonas yabuuchiae</name>
    <dbReference type="NCBI Taxonomy" id="172044"/>
    <lineage>
        <taxon>Bacteria</taxon>
        <taxon>Pseudomonadati</taxon>
        <taxon>Pseudomonadota</taxon>
        <taxon>Alphaproteobacteria</taxon>
        <taxon>Sphingomonadales</taxon>
        <taxon>Sphingomonadaceae</taxon>
        <taxon>Sphingomonas</taxon>
    </lineage>
</organism>
<feature type="transmembrane region" description="Helical" evidence="1">
    <location>
        <begin position="150"/>
        <end position="168"/>
    </location>
</feature>
<evidence type="ECO:0000313" key="2">
    <source>
        <dbReference type="EMBL" id="MBB4610948.1"/>
    </source>
</evidence>
<dbReference type="EMBL" id="JAFHKU010000130">
    <property type="protein sequence ID" value="MBN3558762.1"/>
    <property type="molecule type" value="Genomic_DNA"/>
</dbReference>
<gene>
    <name evidence="2" type="ORF">GGQ89_003187</name>
    <name evidence="3" type="ORF">JYA60_11050</name>
</gene>
<feature type="transmembrane region" description="Helical" evidence="1">
    <location>
        <begin position="50"/>
        <end position="67"/>
    </location>
</feature>
<feature type="transmembrane region" description="Helical" evidence="1">
    <location>
        <begin position="73"/>
        <end position="91"/>
    </location>
</feature>
<reference evidence="3" key="2">
    <citation type="submission" date="2021-01" db="EMBL/GenBank/DDBJ databases">
        <title>Genome Sequencing of Type Strains.</title>
        <authorList>
            <person name="Lemaire J.F."/>
            <person name="Inderbitzin P."/>
            <person name="Collins S.B."/>
            <person name="Wespe N."/>
            <person name="Knight-Connoni V."/>
        </authorList>
    </citation>
    <scope>NUCLEOTIDE SEQUENCE</scope>
    <source>
        <strain evidence="3">DSM 14562</strain>
    </source>
</reference>
<keyword evidence="1" id="KW-0812">Transmembrane</keyword>
<proteinExistence type="predicted"/>
<evidence type="ECO:0000313" key="4">
    <source>
        <dbReference type="Proteomes" id="UP000584663"/>
    </source>
</evidence>
<dbReference type="Proteomes" id="UP000584663">
    <property type="component" value="Unassembled WGS sequence"/>
</dbReference>
<keyword evidence="1" id="KW-1133">Transmembrane helix</keyword>